<evidence type="ECO:0000313" key="4">
    <source>
        <dbReference type="Proteomes" id="UP001595748"/>
    </source>
</evidence>
<dbReference type="SUPFAM" id="SSF75712">
    <property type="entry name" value="Rad50 coiled-coil Zn hook"/>
    <property type="match status" value="1"/>
</dbReference>
<keyword evidence="1" id="KW-0175">Coiled coil</keyword>
<gene>
    <name evidence="3" type="ORF">ACFOPQ_10445</name>
</gene>
<sequence>MLQLTLENYRRYRQLTELTFPAGLTIVTGPNGAGKSTLTEAILNALYGPLRGMNPTSDDSEKPWRVTFTFKCGDNQVSVTQNDTHAALTIDGQHMINLGSGSRDLVTAELRSRMGGLGRSNFERVYFAIQGQTEALVTIKPTERQKLIEEVLQLDVVKQAVELQDSEVKHVLDELKTALTLLAREATSLHGQPNLASAAQQVGASRTMKTRAERLGQLRGKLQDALSTHEEHISALWVRVEQAQIAQQQAAETLKTLGTQVETQNALLQVFRGRHKEDTDLVGSLREVQGELNGLNRLLTDQMRERDDALASRTDAEDWERVQCQYQQVIQAFHAYEKYAGTVRELERALAETKQRQEDFDCLQHTLKELPNPVHELADVKISLESLAVDPTAQERAEIASEERLLEQRYQEYQGHLKALSQPGQICPTCGLELDVHGRHEREAHLRSWIDDALPNLKQALITRKQEAMARCASWKHELSTLRNRAERLNKEIQAAERAADRATEAEKRWREAKVVSDTAVAQSQALGIILPFDHCHGAVLKAELDSLTEDLERLRPAKERYERLDDLESKVILLGLSGG</sequence>
<dbReference type="Gene3D" id="1.10.287.510">
    <property type="entry name" value="Helix hairpin bin"/>
    <property type="match status" value="1"/>
</dbReference>
<dbReference type="EMBL" id="JBHRZF010000131">
    <property type="protein sequence ID" value="MFC3861177.1"/>
    <property type="molecule type" value="Genomic_DNA"/>
</dbReference>
<evidence type="ECO:0000313" key="3">
    <source>
        <dbReference type="EMBL" id="MFC3861177.1"/>
    </source>
</evidence>
<protein>
    <submittedName>
        <fullName evidence="3">AAA family ATPase</fullName>
    </submittedName>
</protein>
<dbReference type="PANTHER" id="PTHR32114">
    <property type="entry name" value="ABC TRANSPORTER ABCH.3"/>
    <property type="match status" value="1"/>
</dbReference>
<accession>A0ABV8A9J6</accession>
<dbReference type="Pfam" id="PF13476">
    <property type="entry name" value="AAA_23"/>
    <property type="match status" value="1"/>
</dbReference>
<dbReference type="InterPro" id="IPR038729">
    <property type="entry name" value="Rad50/SbcC_AAA"/>
</dbReference>
<name>A0ABV8A9J6_9DEIO</name>
<dbReference type="Gene3D" id="3.40.50.300">
    <property type="entry name" value="P-loop containing nucleotide triphosphate hydrolases"/>
    <property type="match status" value="1"/>
</dbReference>
<proteinExistence type="predicted"/>
<feature type="domain" description="Rad50/SbcC-type AAA" evidence="2">
    <location>
        <begin position="3"/>
        <end position="191"/>
    </location>
</feature>
<comment type="caution">
    <text evidence="3">The sequence shown here is derived from an EMBL/GenBank/DDBJ whole genome shotgun (WGS) entry which is preliminary data.</text>
</comment>
<organism evidence="3 4">
    <name type="scientific">Deinococcus antarcticus</name>
    <dbReference type="NCBI Taxonomy" id="1298767"/>
    <lineage>
        <taxon>Bacteria</taxon>
        <taxon>Thermotogati</taxon>
        <taxon>Deinococcota</taxon>
        <taxon>Deinococci</taxon>
        <taxon>Deinococcales</taxon>
        <taxon>Deinococcaceae</taxon>
        <taxon>Deinococcus</taxon>
    </lineage>
</organism>
<reference evidence="4" key="1">
    <citation type="journal article" date="2019" name="Int. J. Syst. Evol. Microbiol.">
        <title>The Global Catalogue of Microorganisms (GCM) 10K type strain sequencing project: providing services to taxonomists for standard genome sequencing and annotation.</title>
        <authorList>
            <consortium name="The Broad Institute Genomics Platform"/>
            <consortium name="The Broad Institute Genome Sequencing Center for Infectious Disease"/>
            <person name="Wu L."/>
            <person name="Ma J."/>
        </authorList>
    </citation>
    <scope>NUCLEOTIDE SEQUENCE [LARGE SCALE GENOMIC DNA]</scope>
    <source>
        <strain evidence="4">CCTCC AB 2013263</strain>
    </source>
</reference>
<evidence type="ECO:0000256" key="1">
    <source>
        <dbReference type="SAM" id="Coils"/>
    </source>
</evidence>
<dbReference type="Proteomes" id="UP001595748">
    <property type="component" value="Unassembled WGS sequence"/>
</dbReference>
<keyword evidence="4" id="KW-1185">Reference proteome</keyword>
<dbReference type="InterPro" id="IPR027417">
    <property type="entry name" value="P-loop_NTPase"/>
</dbReference>
<dbReference type="SUPFAM" id="SSF52540">
    <property type="entry name" value="P-loop containing nucleoside triphosphate hydrolases"/>
    <property type="match status" value="1"/>
</dbReference>
<feature type="coiled-coil region" evidence="1">
    <location>
        <begin position="336"/>
        <end position="363"/>
    </location>
</feature>
<dbReference type="RefSeq" id="WP_380077816.1">
    <property type="nucleotide sequence ID" value="NZ_JBHRZF010000131.1"/>
</dbReference>
<feature type="coiled-coil region" evidence="1">
    <location>
        <begin position="465"/>
        <end position="513"/>
    </location>
</feature>
<evidence type="ECO:0000259" key="2">
    <source>
        <dbReference type="Pfam" id="PF13476"/>
    </source>
</evidence>
<dbReference type="PANTHER" id="PTHR32114:SF2">
    <property type="entry name" value="ABC TRANSPORTER ABCH.3"/>
    <property type="match status" value="1"/>
</dbReference>